<dbReference type="PANTHER" id="PTHR35802">
    <property type="entry name" value="PROTEASE SYNTHASE AND SPORULATION PROTEIN PAI 2"/>
    <property type="match status" value="1"/>
</dbReference>
<dbReference type="Pfam" id="PF04299">
    <property type="entry name" value="FMN_bind_2"/>
    <property type="match status" value="1"/>
</dbReference>
<evidence type="ECO:0000313" key="2">
    <source>
        <dbReference type="Proteomes" id="UP001596030"/>
    </source>
</evidence>
<dbReference type="SUPFAM" id="SSF50475">
    <property type="entry name" value="FMN-binding split barrel"/>
    <property type="match status" value="1"/>
</dbReference>
<sequence length="223" mass="25185">MYQPSQFRLDDRAECRRAIASAPFATLVTRDSSGALSADHLPLLLTPAADAQSPDILRGHIARANPLVSCLESFVREGRGETFEALAIFHGPQAYVTPSWYPAKREHGKVVPTWNYQIVHVHGRLRLIDAPHWLVETVTALTERFEGKRERPWRVSDAPDDYIAAMCRAIVGVEIVVERLEGKRKASQHKPLEERQAIYRGLRDEYGYSERDAAWLSGMPPDD</sequence>
<dbReference type="EMBL" id="JBHSEU010000021">
    <property type="protein sequence ID" value="MFC4540250.1"/>
    <property type="molecule type" value="Genomic_DNA"/>
</dbReference>
<dbReference type="PIRSF" id="PIRSF010372">
    <property type="entry name" value="PaiB"/>
    <property type="match status" value="1"/>
</dbReference>
<organism evidence="1 2">
    <name type="scientific">Chromohalobacter sarecensis</name>
    <dbReference type="NCBI Taxonomy" id="245294"/>
    <lineage>
        <taxon>Bacteria</taxon>
        <taxon>Pseudomonadati</taxon>
        <taxon>Pseudomonadota</taxon>
        <taxon>Gammaproteobacteria</taxon>
        <taxon>Oceanospirillales</taxon>
        <taxon>Halomonadaceae</taxon>
        <taxon>Chromohalobacter</taxon>
    </lineage>
</organism>
<comment type="caution">
    <text evidence="1">The sequence shown here is derived from an EMBL/GenBank/DDBJ whole genome shotgun (WGS) entry which is preliminary data.</text>
</comment>
<dbReference type="PANTHER" id="PTHR35802:SF1">
    <property type="entry name" value="PROTEASE SYNTHASE AND SPORULATION PROTEIN PAI 2"/>
    <property type="match status" value="1"/>
</dbReference>
<accession>A0ABV9D528</accession>
<dbReference type="Proteomes" id="UP001596030">
    <property type="component" value="Unassembled WGS sequence"/>
</dbReference>
<gene>
    <name evidence="1" type="ORF">ACFO0U_15895</name>
</gene>
<dbReference type="Gene3D" id="2.30.110.10">
    <property type="entry name" value="Electron Transport, Fmn-binding Protein, Chain A"/>
    <property type="match status" value="1"/>
</dbReference>
<dbReference type="RefSeq" id="WP_246968730.1">
    <property type="nucleotide sequence ID" value="NZ_JAKGAN010000002.1"/>
</dbReference>
<name>A0ABV9D528_9GAMM</name>
<proteinExistence type="predicted"/>
<protein>
    <submittedName>
        <fullName evidence="1">FMN-binding negative transcriptional regulator</fullName>
    </submittedName>
</protein>
<evidence type="ECO:0000313" key="1">
    <source>
        <dbReference type="EMBL" id="MFC4540250.1"/>
    </source>
</evidence>
<reference evidence="2" key="1">
    <citation type="journal article" date="2019" name="Int. J. Syst. Evol. Microbiol.">
        <title>The Global Catalogue of Microorganisms (GCM) 10K type strain sequencing project: providing services to taxonomists for standard genome sequencing and annotation.</title>
        <authorList>
            <consortium name="The Broad Institute Genomics Platform"/>
            <consortium name="The Broad Institute Genome Sequencing Center for Infectious Disease"/>
            <person name="Wu L."/>
            <person name="Ma J."/>
        </authorList>
    </citation>
    <scope>NUCLEOTIDE SEQUENCE [LARGE SCALE GENOMIC DNA]</scope>
    <source>
        <strain evidence="2">CGMCC 1.12121</strain>
    </source>
</reference>
<dbReference type="InterPro" id="IPR012349">
    <property type="entry name" value="Split_barrel_FMN-bd"/>
</dbReference>
<dbReference type="InterPro" id="IPR007396">
    <property type="entry name" value="TR_PAI2-type"/>
</dbReference>
<keyword evidence="2" id="KW-1185">Reference proteome</keyword>